<dbReference type="AlphaFoldDB" id="A0A381TFH3"/>
<name>A0A381TFH3_9ZZZZ</name>
<organism evidence="3">
    <name type="scientific">marine metagenome</name>
    <dbReference type="NCBI Taxonomy" id="408172"/>
    <lineage>
        <taxon>unclassified sequences</taxon>
        <taxon>metagenomes</taxon>
        <taxon>ecological metagenomes</taxon>
    </lineage>
</organism>
<evidence type="ECO:0000256" key="1">
    <source>
        <dbReference type="SAM" id="MobiDB-lite"/>
    </source>
</evidence>
<evidence type="ECO:0000259" key="2">
    <source>
        <dbReference type="PROSITE" id="PS50853"/>
    </source>
</evidence>
<feature type="domain" description="Fibronectin type-III" evidence="2">
    <location>
        <begin position="329"/>
        <end position="444"/>
    </location>
</feature>
<sequence>MSYPNGKITTGQLAIGPTNTEFSVDTNGNIGIGFASQVVSLDTNRTDSYRLPHGTTAQRPTATTSSHKGYVRYNTTTDQFEGFGAGNSWGSLGGVIDVDQDTYISAETSAGVDNDDLKFYTNGNERLVIDSTGHVEFPIGNSRASVGIFPNLNNTSFTGTTGTGITNTTKNVEGFQLIDKWLDTYLLDTPPAPTLSSSDKDTMKVFIQWTNITQKQLGFYNVYVPQISEIRIDYVKSSLNTSQDWAHSSTVTINTGSIAVGSIVSCNRLEVYVDGSNSGMDGTTWKEYTIETQTLYDFRIYGVNEQSGRTLKYLTVLNLGTDGIGPPDIPTNFSATTASTTQINTSWTKPADHDSTTVGTQSEPLIEEYEVNYVATSSVRYGGNLTHTNDISTGTVSGSNQTTSKNITSLNHGTTYTMKVKGKNAVNPSFGNYSTTNTATTSQPSQPGFLSTADSTAIYNLNTLKGTYSNAYSLSGTSLGSNIINFNIVNDSSQPIRTTSASDIQTNVTPGDASASVGTIYAYGGATSSYTSNETDVTTPGYGQASINGNHDDSGNIIRLVVSDDRDHYSTDSNNNQFGFWRRIDFYAQALNTSTNYSPSTNSYSLRLKQIPTGGSTTQTNQIEFYIDDSNTATAVNNVAIVSEGNSSSVQRISGVPTFKTNAVFTLQWNQTDIANYFLNSNKKHTTAIVKTSGNSSMSSTLTIDQTDIGATHKYYTAPTSNKYQTSTTLHNTSGTLLAASSTPEEIQFNDFAISLTSSADNKFDEDFKIHVTPYSLYSPNGATNVSNAYVSTADGSTKKLRIDTNSINNDRTSSGNSSNSSGQHVRSGSGDYPSIGTGATDAGDTYNHDEDISSHASYVNELQLISGSYKSPTSAGSNGYKSYSGFYFPGGISLPDYSGITSDSSYRYHTLKYTGAISSGTYERVRLTLTQSGLTIDFSQFDAENHQLFLKVTGNSAYETGWLNCSNAVGVNGVGSGANGTRCINSTTSTASQRDCFIRSGTGSSAVFYVRIGLKNNINCSITNVSLSAASSF</sequence>
<accession>A0A381TFH3</accession>
<feature type="compositionally biased region" description="Low complexity" evidence="1">
    <location>
        <begin position="814"/>
        <end position="823"/>
    </location>
</feature>
<dbReference type="EMBL" id="UINC01004462">
    <property type="protein sequence ID" value="SVA14509.1"/>
    <property type="molecule type" value="Genomic_DNA"/>
</dbReference>
<dbReference type="SMART" id="SM00060">
    <property type="entry name" value="FN3"/>
    <property type="match status" value="2"/>
</dbReference>
<feature type="compositionally biased region" description="Polar residues" evidence="1">
    <location>
        <begin position="804"/>
        <end position="813"/>
    </location>
</feature>
<gene>
    <name evidence="3" type="ORF">METZ01_LOCUS67363</name>
</gene>
<dbReference type="InterPro" id="IPR013783">
    <property type="entry name" value="Ig-like_fold"/>
</dbReference>
<dbReference type="CDD" id="cd00063">
    <property type="entry name" value="FN3"/>
    <property type="match status" value="1"/>
</dbReference>
<feature type="region of interest" description="Disordered" evidence="1">
    <location>
        <begin position="802"/>
        <end position="850"/>
    </location>
</feature>
<dbReference type="InterPro" id="IPR003961">
    <property type="entry name" value="FN3_dom"/>
</dbReference>
<dbReference type="Gene3D" id="2.60.40.10">
    <property type="entry name" value="Immunoglobulins"/>
    <property type="match status" value="1"/>
</dbReference>
<reference evidence="3" key="1">
    <citation type="submission" date="2018-05" db="EMBL/GenBank/DDBJ databases">
        <authorList>
            <person name="Lanie J.A."/>
            <person name="Ng W.-L."/>
            <person name="Kazmierczak K.M."/>
            <person name="Andrzejewski T.M."/>
            <person name="Davidsen T.M."/>
            <person name="Wayne K.J."/>
            <person name="Tettelin H."/>
            <person name="Glass J.I."/>
            <person name="Rusch D."/>
            <person name="Podicherti R."/>
            <person name="Tsui H.-C.T."/>
            <person name="Winkler M.E."/>
        </authorList>
    </citation>
    <scope>NUCLEOTIDE SEQUENCE</scope>
</reference>
<dbReference type="PROSITE" id="PS50853">
    <property type="entry name" value="FN3"/>
    <property type="match status" value="1"/>
</dbReference>
<dbReference type="InterPro" id="IPR036116">
    <property type="entry name" value="FN3_sf"/>
</dbReference>
<evidence type="ECO:0000313" key="3">
    <source>
        <dbReference type="EMBL" id="SVA14509.1"/>
    </source>
</evidence>
<protein>
    <recommendedName>
        <fullName evidence="2">Fibronectin type-III domain-containing protein</fullName>
    </recommendedName>
</protein>
<dbReference type="SUPFAM" id="SSF49265">
    <property type="entry name" value="Fibronectin type III"/>
    <property type="match status" value="1"/>
</dbReference>
<proteinExistence type="predicted"/>